<dbReference type="RefSeq" id="WP_033087523.1">
    <property type="nucleotide sequence ID" value="NZ_AP017900.1"/>
</dbReference>
<dbReference type="InterPro" id="IPR046348">
    <property type="entry name" value="SIS_dom_sf"/>
</dbReference>
<feature type="domain" description="SIS" evidence="1">
    <location>
        <begin position="30"/>
        <end position="168"/>
    </location>
</feature>
<keyword evidence="3" id="KW-0413">Isomerase</keyword>
<keyword evidence="2" id="KW-0808">Transferase</keyword>
<keyword evidence="2" id="KW-0032">Aminotransferase</keyword>
<dbReference type="InterPro" id="IPR001347">
    <property type="entry name" value="SIS_dom"/>
</dbReference>
<dbReference type="EMBL" id="CP017839">
    <property type="protein sequence ID" value="APA96399.1"/>
    <property type="molecule type" value="Genomic_DNA"/>
</dbReference>
<dbReference type="OrthoDB" id="367283at2"/>
<dbReference type="GO" id="GO:0097367">
    <property type="term" value="F:carbohydrate derivative binding"/>
    <property type="evidence" value="ECO:0007669"/>
    <property type="project" value="InterPro"/>
</dbReference>
<dbReference type="Proteomes" id="UP000037179">
    <property type="component" value="Unassembled WGS sequence"/>
</dbReference>
<dbReference type="PROSITE" id="PS51464">
    <property type="entry name" value="SIS"/>
    <property type="match status" value="1"/>
</dbReference>
<dbReference type="SUPFAM" id="SSF53697">
    <property type="entry name" value="SIS domain"/>
    <property type="match status" value="1"/>
</dbReference>
<keyword evidence="4" id="KW-1185">Reference proteome</keyword>
<evidence type="ECO:0000259" key="1">
    <source>
        <dbReference type="PROSITE" id="PS51464"/>
    </source>
</evidence>
<evidence type="ECO:0000313" key="5">
    <source>
        <dbReference type="Proteomes" id="UP000180166"/>
    </source>
</evidence>
<dbReference type="PANTHER" id="PTHR10937">
    <property type="entry name" value="GLUCOSAMINE--FRUCTOSE-6-PHOSPHATE AMINOTRANSFERASE, ISOMERIZING"/>
    <property type="match status" value="1"/>
</dbReference>
<name>A0A0B8N9J6_9NOCA</name>
<dbReference type="GO" id="GO:1901135">
    <property type="term" value="P:carbohydrate derivative metabolic process"/>
    <property type="evidence" value="ECO:0007669"/>
    <property type="project" value="InterPro"/>
</dbReference>
<sequence length="302" mass="32105">MFTPADPLPGTHLSAEIRTQPDDWARAREIADRYSGLLPHPGERVAVLGCGTSLFIARAYAALREELGQGLTDAWPAGQVPARDYDRFLVICRSGTTTEVLDAMRALPAGPARTVIGSSPGTPALELGDAILMAEIDERSVVQSRFATTTLALLRWHLGQDLAPVIEQARAALAEDPALTLAEVRAAQQITFVGMGFAAALGDEAALKLREASQSWTESYLATEYRHGPISIAAPGRAVWGLGALPEGLADQVAAAGAHVELRAADPMAELVRVHRLCLLRAADLGVDPDNPRNLSRSVILG</sequence>
<dbReference type="GeneID" id="93373068"/>
<evidence type="ECO:0000313" key="3">
    <source>
        <dbReference type="EMBL" id="GAP28444.1"/>
    </source>
</evidence>
<dbReference type="EMBL" id="BBYQ01000036">
    <property type="protein sequence ID" value="GAP28444.1"/>
    <property type="molecule type" value="Genomic_DNA"/>
</dbReference>
<organism evidence="2 5">
    <name type="scientific">Nocardia seriolae</name>
    <dbReference type="NCBI Taxonomy" id="37332"/>
    <lineage>
        <taxon>Bacteria</taxon>
        <taxon>Bacillati</taxon>
        <taxon>Actinomycetota</taxon>
        <taxon>Actinomycetes</taxon>
        <taxon>Mycobacteriales</taxon>
        <taxon>Nocardiaceae</taxon>
        <taxon>Nocardia</taxon>
    </lineage>
</organism>
<dbReference type="Proteomes" id="UP000180166">
    <property type="component" value="Chromosome"/>
</dbReference>
<protein>
    <submittedName>
        <fullName evidence="2">Glutamine--fructose-6-phosphate transaminase (Isomerizing)</fullName>
        <ecNumber evidence="2">2.6.1.16</ecNumber>
    </submittedName>
    <submittedName>
        <fullName evidence="3">Sugar isomerase</fullName>
    </submittedName>
</protein>
<reference evidence="4" key="1">
    <citation type="submission" date="2015-07" db="EMBL/GenBank/DDBJ databases">
        <title>Nocardia seriolae U-1 whole genome shotgun sequence.</title>
        <authorList>
            <person name="Imajoh M."/>
            <person name="Fukumoto Y."/>
            <person name="Sukeda M."/>
            <person name="Yamane J."/>
            <person name="Yamasaki K."/>
            <person name="Shimizu M."/>
            <person name="Ohnishi K."/>
            <person name="Oshima S."/>
        </authorList>
    </citation>
    <scope>NUCLEOTIDE SEQUENCE [LARGE SCALE GENOMIC DNA]</scope>
    <source>
        <strain evidence="4">U-1</strain>
    </source>
</reference>
<dbReference type="Gene3D" id="3.40.50.10490">
    <property type="entry name" value="Glucose-6-phosphate isomerase like protein, domain 1"/>
    <property type="match status" value="2"/>
</dbReference>
<dbReference type="KEGG" id="nsr:NS506_02333"/>
<evidence type="ECO:0000313" key="2">
    <source>
        <dbReference type="EMBL" id="APA96399.1"/>
    </source>
</evidence>
<dbReference type="GO" id="GO:0004360">
    <property type="term" value="F:glutamine-fructose-6-phosphate transaminase (isomerizing) activity"/>
    <property type="evidence" value="ECO:0007669"/>
    <property type="project" value="UniProtKB-EC"/>
</dbReference>
<dbReference type="GO" id="GO:0016853">
    <property type="term" value="F:isomerase activity"/>
    <property type="evidence" value="ECO:0007669"/>
    <property type="project" value="UniProtKB-KW"/>
</dbReference>
<proteinExistence type="predicted"/>
<dbReference type="EC" id="2.6.1.16" evidence="2"/>
<evidence type="ECO:0000313" key="4">
    <source>
        <dbReference type="Proteomes" id="UP000037179"/>
    </source>
</evidence>
<accession>A0A0B8N9J6</accession>
<reference evidence="2 5" key="3">
    <citation type="submission" date="2016-10" db="EMBL/GenBank/DDBJ databases">
        <title>Genome sequence of Nocardia seriolae strain EM150506, isolated from Anguila japonica.</title>
        <authorList>
            <person name="Han H.-J."/>
        </authorList>
    </citation>
    <scope>NUCLEOTIDE SEQUENCE [LARGE SCALE GENOMIC DNA]</scope>
    <source>
        <strain evidence="2 5">EM150506</strain>
    </source>
</reference>
<gene>
    <name evidence="2" type="ORF">NS506_02333</name>
    <name evidence="3" type="ORF">NSK11_contig00036-0033</name>
</gene>
<reference evidence="3 4" key="2">
    <citation type="journal article" date="2016" name="Genome Announc.">
        <title>Draft Genome Sequence of Erythromycin- and Oxytetracycline-Sensitive Nocardia seriolae Strain U-1 (NBRC 110359).</title>
        <authorList>
            <person name="Imajoh M."/>
            <person name="Sukeda M."/>
            <person name="Shimizu M."/>
            <person name="Yamane J."/>
            <person name="Ohnishi K."/>
            <person name="Oshima S."/>
        </authorList>
    </citation>
    <scope>NUCLEOTIDE SEQUENCE [LARGE SCALE GENOMIC DNA]</scope>
    <source>
        <strain evidence="3 4">U-1</strain>
    </source>
</reference>
<dbReference type="AlphaFoldDB" id="A0A0B8N9J6"/>